<dbReference type="Proteomes" id="UP000824120">
    <property type="component" value="Chromosome 6"/>
</dbReference>
<comment type="caution">
    <text evidence="1">The sequence shown here is derived from an EMBL/GenBank/DDBJ whole genome shotgun (WGS) entry which is preliminary data.</text>
</comment>
<name>A0A9J5YP58_SOLCO</name>
<sequence>MQKEGKCKFKYPKQLVEQTTKGKNSYPLYKRPKMITPIKVIKYIYKYICKGHDKIAFSVHNNDTNVEIDEIKEYQSARWRLPIAIAFDGQQFVSFKNNQTVDQIINNPMIRKTMLTEFFLMNTINNDAINLNLLYKEFPQHFVWSSSYKMWSRENNAFLLDVLSHVIQPGRKILS</sequence>
<accession>A0A9J5YP58</accession>
<dbReference type="AlphaFoldDB" id="A0A9J5YP58"/>
<evidence type="ECO:0000313" key="1">
    <source>
        <dbReference type="EMBL" id="KAG5600892.1"/>
    </source>
</evidence>
<proteinExistence type="predicted"/>
<dbReference type="EMBL" id="JACXVP010000006">
    <property type="protein sequence ID" value="KAG5600892.1"/>
    <property type="molecule type" value="Genomic_DNA"/>
</dbReference>
<evidence type="ECO:0000313" key="2">
    <source>
        <dbReference type="Proteomes" id="UP000824120"/>
    </source>
</evidence>
<protein>
    <submittedName>
        <fullName evidence="1">Uncharacterized protein</fullName>
    </submittedName>
</protein>
<organism evidence="1 2">
    <name type="scientific">Solanum commersonii</name>
    <name type="common">Commerson's wild potato</name>
    <name type="synonym">Commerson's nightshade</name>
    <dbReference type="NCBI Taxonomy" id="4109"/>
    <lineage>
        <taxon>Eukaryota</taxon>
        <taxon>Viridiplantae</taxon>
        <taxon>Streptophyta</taxon>
        <taxon>Embryophyta</taxon>
        <taxon>Tracheophyta</taxon>
        <taxon>Spermatophyta</taxon>
        <taxon>Magnoliopsida</taxon>
        <taxon>eudicotyledons</taxon>
        <taxon>Gunneridae</taxon>
        <taxon>Pentapetalae</taxon>
        <taxon>asterids</taxon>
        <taxon>lamiids</taxon>
        <taxon>Solanales</taxon>
        <taxon>Solanaceae</taxon>
        <taxon>Solanoideae</taxon>
        <taxon>Solaneae</taxon>
        <taxon>Solanum</taxon>
    </lineage>
</organism>
<dbReference type="OrthoDB" id="1930928at2759"/>
<gene>
    <name evidence="1" type="ORF">H5410_032262</name>
</gene>
<reference evidence="1 2" key="1">
    <citation type="submission" date="2020-09" db="EMBL/GenBank/DDBJ databases">
        <title>De no assembly of potato wild relative species, Solanum commersonii.</title>
        <authorList>
            <person name="Cho K."/>
        </authorList>
    </citation>
    <scope>NUCLEOTIDE SEQUENCE [LARGE SCALE GENOMIC DNA]</scope>
    <source>
        <strain evidence="1">LZ3.2</strain>
        <tissue evidence="1">Leaf</tissue>
    </source>
</reference>
<dbReference type="PANTHER" id="PTHR10492">
    <property type="match status" value="1"/>
</dbReference>
<keyword evidence="2" id="KW-1185">Reference proteome</keyword>
<dbReference type="PANTHER" id="PTHR10492:SF57">
    <property type="entry name" value="ATP-DEPENDENT DNA HELICASE"/>
    <property type="match status" value="1"/>
</dbReference>